<dbReference type="STRING" id="1122204.SAMN05421781_1653"/>
<dbReference type="EMBL" id="FNNC01000003">
    <property type="protein sequence ID" value="SDW53570.1"/>
    <property type="molecule type" value="Genomic_DNA"/>
</dbReference>
<dbReference type="RefSeq" id="WP_091613618.1">
    <property type="nucleotide sequence ID" value="NZ_FNNC01000003.1"/>
</dbReference>
<dbReference type="Pfam" id="PF04892">
    <property type="entry name" value="VanZ"/>
    <property type="match status" value="1"/>
</dbReference>
<keyword evidence="1" id="KW-1133">Transmembrane helix</keyword>
<sequence>MDIRAESLSAHKWLFALPLAGAVLTILISTSMPYQQQDIRPWLEHIPFEWLQPYVSVPSFSYGGDPVSVAASGVEGYVEFFIRKASHVFMFTAIFLAALLAVYPYRFPFWGKLAGAYGFVFMFALLDEFRQHFSPDRHGMWQDVVLDMTGVSAAAVIVVLCWLWRYGSRFM</sequence>
<feature type="transmembrane region" description="Helical" evidence="1">
    <location>
        <begin position="12"/>
        <end position="34"/>
    </location>
</feature>
<reference evidence="3 4" key="1">
    <citation type="submission" date="2016-10" db="EMBL/GenBank/DDBJ databases">
        <authorList>
            <person name="de Groot N.N."/>
        </authorList>
    </citation>
    <scope>NUCLEOTIDE SEQUENCE [LARGE SCALE GENOMIC DNA]</scope>
    <source>
        <strain evidence="3 4">DSM 23126</strain>
    </source>
</reference>
<feature type="transmembrane region" description="Helical" evidence="1">
    <location>
        <begin position="146"/>
        <end position="164"/>
    </location>
</feature>
<evidence type="ECO:0000313" key="4">
    <source>
        <dbReference type="Proteomes" id="UP000199488"/>
    </source>
</evidence>
<dbReference type="OrthoDB" id="291892at2"/>
<dbReference type="NCBIfam" id="NF037970">
    <property type="entry name" value="vanZ_1"/>
    <property type="match status" value="1"/>
</dbReference>
<dbReference type="Proteomes" id="UP000199488">
    <property type="component" value="Unassembled WGS sequence"/>
</dbReference>
<keyword evidence="4" id="KW-1185">Reference proteome</keyword>
<evidence type="ECO:0000256" key="1">
    <source>
        <dbReference type="SAM" id="Phobius"/>
    </source>
</evidence>
<keyword evidence="1" id="KW-0472">Membrane</keyword>
<dbReference type="AlphaFoldDB" id="A0A1H2UBW0"/>
<organism evidence="3 4">
    <name type="scientific">Marinococcus luteus</name>
    <dbReference type="NCBI Taxonomy" id="1122204"/>
    <lineage>
        <taxon>Bacteria</taxon>
        <taxon>Bacillati</taxon>
        <taxon>Bacillota</taxon>
        <taxon>Bacilli</taxon>
        <taxon>Bacillales</taxon>
        <taxon>Bacillaceae</taxon>
        <taxon>Marinococcus</taxon>
    </lineage>
</organism>
<proteinExistence type="predicted"/>
<dbReference type="InterPro" id="IPR016747">
    <property type="entry name" value="Phosphotransbutyrylase"/>
</dbReference>
<dbReference type="PIRSF" id="PIRSF019083">
    <property type="entry name" value="UCP019083_VanZ"/>
    <property type="match status" value="1"/>
</dbReference>
<feature type="domain" description="VanZ-like" evidence="2">
    <location>
        <begin position="17"/>
        <end position="160"/>
    </location>
</feature>
<evidence type="ECO:0000259" key="2">
    <source>
        <dbReference type="Pfam" id="PF04892"/>
    </source>
</evidence>
<protein>
    <submittedName>
        <fullName evidence="3">VanZ like family protein</fullName>
    </submittedName>
</protein>
<evidence type="ECO:0000313" key="3">
    <source>
        <dbReference type="EMBL" id="SDW53570.1"/>
    </source>
</evidence>
<dbReference type="InterPro" id="IPR006976">
    <property type="entry name" value="VanZ-like"/>
</dbReference>
<feature type="transmembrane region" description="Helical" evidence="1">
    <location>
        <begin position="109"/>
        <end position="126"/>
    </location>
</feature>
<name>A0A1H2UBW0_9BACI</name>
<feature type="transmembrane region" description="Helical" evidence="1">
    <location>
        <begin position="85"/>
        <end position="102"/>
    </location>
</feature>
<gene>
    <name evidence="3" type="ORF">SAMN05421781_1653</name>
</gene>
<accession>A0A1H2UBW0</accession>
<keyword evidence="1" id="KW-0812">Transmembrane</keyword>